<feature type="non-terminal residue" evidence="1">
    <location>
        <position position="1"/>
    </location>
</feature>
<sequence>LSFVWTNLKGTESLVASRDAGADTAVEFWETGGTDEWVSILSSNLTDAFQVNFAVFSVNDAQDLIIANGKDTPLRWNDTDVTGDDPATIDNAATALGLTAPTIGTPAVTDTAAADKRGLQFNGDYFYKVTAFYDSSGTNTKFGESGPSAASGGLTAAGADIGADTTVSMALSSLPAVASGTSKNNIYRSPPDQSAGPFLFIGSYSSGTTFTDETPVGEEGVEVLADAGTPPKLKYPVVANKRLWGIGQNTAESLGQKLVFSELDTPDMFLVTSAFYLSADITGIKEFNRDLYIFTEKKTFFLENADPSNDLLKISDRGCTSHNSIVDIGTGLVWQGKDNVYWADFNTQSEDGDFAIPIADGIAKRIKGIAQNQRSNSVGVLYKERYYLSYTSTGSVNNNTIAWATHTLFLILNRQRRTAGWSTVNWSANYFNVFAPNVLGEHLYTADNDNKYIQEHDVFGVVDFLNFTDFGNTTSQNIITKLNSKRFHPQDIPANSIYSSISIGTETTGVTFVAGLDINEGTFQKAATLVIGAGSIPAGTALYGSAVYGTDTYGSSDKKFRHIHTRFPRGTKGRNAQLQLSTSNSGDTDIMIMTLKYRPEPVLH</sequence>
<dbReference type="EMBL" id="LAZR01005429">
    <property type="protein sequence ID" value="KKN00014.1"/>
    <property type="molecule type" value="Genomic_DNA"/>
</dbReference>
<gene>
    <name evidence="1" type="ORF">LCGC14_1142020</name>
</gene>
<comment type="caution">
    <text evidence="1">The sequence shown here is derived from an EMBL/GenBank/DDBJ whole genome shotgun (WGS) entry which is preliminary data.</text>
</comment>
<name>A0A0F9M2T1_9ZZZZ</name>
<accession>A0A0F9M2T1</accession>
<evidence type="ECO:0000313" key="1">
    <source>
        <dbReference type="EMBL" id="KKN00014.1"/>
    </source>
</evidence>
<dbReference type="AlphaFoldDB" id="A0A0F9M2T1"/>
<reference evidence="1" key="1">
    <citation type="journal article" date="2015" name="Nature">
        <title>Complex archaea that bridge the gap between prokaryotes and eukaryotes.</title>
        <authorList>
            <person name="Spang A."/>
            <person name="Saw J.H."/>
            <person name="Jorgensen S.L."/>
            <person name="Zaremba-Niedzwiedzka K."/>
            <person name="Martijn J."/>
            <person name="Lind A.E."/>
            <person name="van Eijk R."/>
            <person name="Schleper C."/>
            <person name="Guy L."/>
            <person name="Ettema T.J."/>
        </authorList>
    </citation>
    <scope>NUCLEOTIDE SEQUENCE</scope>
</reference>
<proteinExistence type="predicted"/>
<protein>
    <submittedName>
        <fullName evidence="1">Uncharacterized protein</fullName>
    </submittedName>
</protein>
<organism evidence="1">
    <name type="scientific">marine sediment metagenome</name>
    <dbReference type="NCBI Taxonomy" id="412755"/>
    <lineage>
        <taxon>unclassified sequences</taxon>
        <taxon>metagenomes</taxon>
        <taxon>ecological metagenomes</taxon>
    </lineage>
</organism>